<proteinExistence type="inferred from homology"/>
<evidence type="ECO:0000256" key="3">
    <source>
        <dbReference type="ARBA" id="ARBA00005539"/>
    </source>
</evidence>
<dbReference type="NCBIfam" id="TIGR00443">
    <property type="entry name" value="hisZ_biosyn_reg"/>
    <property type="match status" value="1"/>
</dbReference>
<protein>
    <recommendedName>
        <fullName evidence="4 9">ATP phosphoribosyltransferase regulatory subunit</fullName>
    </recommendedName>
</protein>
<dbReference type="RefSeq" id="WP_066865162.1">
    <property type="nucleotide sequence ID" value="NZ_CABKVV010000014.1"/>
</dbReference>
<keyword evidence="5 9" id="KW-0963">Cytoplasm</keyword>
<comment type="function">
    <text evidence="8 9">Required for the first step of histidine biosynthesis. May allow the feedback regulation of ATP phosphoribosyltransferase activity by histidine.</text>
</comment>
<dbReference type="InterPro" id="IPR006195">
    <property type="entry name" value="aa-tRNA-synth_II"/>
</dbReference>
<keyword evidence="12" id="KW-1185">Reference proteome</keyword>
<dbReference type="SUPFAM" id="SSF55681">
    <property type="entry name" value="Class II aaRS and biotin synthetases"/>
    <property type="match status" value="1"/>
</dbReference>
<feature type="domain" description="Aminoacyl-transfer RNA synthetases class-II family profile" evidence="10">
    <location>
        <begin position="30"/>
        <end position="331"/>
    </location>
</feature>
<dbReference type="Gene3D" id="3.30.930.10">
    <property type="entry name" value="Bira Bifunctional Protein, Domain 2"/>
    <property type="match status" value="1"/>
</dbReference>
<accession>A0ABT1RV37</accession>
<keyword evidence="7 9" id="KW-0368">Histidine biosynthesis</keyword>
<evidence type="ECO:0000259" key="10">
    <source>
        <dbReference type="PROSITE" id="PS50862"/>
    </source>
</evidence>
<keyword evidence="6 9" id="KW-0028">Amino-acid biosynthesis</keyword>
<dbReference type="PROSITE" id="PS50862">
    <property type="entry name" value="AA_TRNA_LIGASE_II"/>
    <property type="match status" value="1"/>
</dbReference>
<keyword evidence="11" id="KW-0808">Transferase</keyword>
<evidence type="ECO:0000256" key="8">
    <source>
        <dbReference type="ARBA" id="ARBA00025246"/>
    </source>
</evidence>
<dbReference type="InterPro" id="IPR045864">
    <property type="entry name" value="aa-tRNA-synth_II/BPL/LPL"/>
</dbReference>
<organism evidence="11 12">
    <name type="scientific">Neglectibacter timonensis</name>
    <dbReference type="NCBI Taxonomy" id="1776382"/>
    <lineage>
        <taxon>Bacteria</taxon>
        <taxon>Bacillati</taxon>
        <taxon>Bacillota</taxon>
        <taxon>Clostridia</taxon>
        <taxon>Eubacteriales</taxon>
        <taxon>Oscillospiraceae</taxon>
        <taxon>Neglectibacter</taxon>
    </lineage>
</organism>
<dbReference type="PANTHER" id="PTHR43707">
    <property type="entry name" value="HISTIDYL-TRNA SYNTHETASE"/>
    <property type="match status" value="1"/>
</dbReference>
<dbReference type="CDD" id="cd00773">
    <property type="entry name" value="HisRS-like_core"/>
    <property type="match status" value="1"/>
</dbReference>
<dbReference type="InterPro" id="IPR004517">
    <property type="entry name" value="HisZ"/>
</dbReference>
<evidence type="ECO:0000256" key="5">
    <source>
        <dbReference type="ARBA" id="ARBA00022490"/>
    </source>
</evidence>
<evidence type="ECO:0000256" key="7">
    <source>
        <dbReference type="ARBA" id="ARBA00023102"/>
    </source>
</evidence>
<evidence type="ECO:0000313" key="11">
    <source>
        <dbReference type="EMBL" id="MCQ4838518.1"/>
    </source>
</evidence>
<evidence type="ECO:0000256" key="2">
    <source>
        <dbReference type="ARBA" id="ARBA00004667"/>
    </source>
</evidence>
<dbReference type="GO" id="GO:0016757">
    <property type="term" value="F:glycosyltransferase activity"/>
    <property type="evidence" value="ECO:0007669"/>
    <property type="project" value="UniProtKB-KW"/>
</dbReference>
<comment type="similarity">
    <text evidence="3 9">Belongs to the class-II aminoacyl-tRNA synthetase family. HisZ subfamily.</text>
</comment>
<comment type="subunit">
    <text evidence="9">Heteromultimer composed of HisG and HisZ subunits.</text>
</comment>
<comment type="subcellular location">
    <subcellularLocation>
        <location evidence="1 9">Cytoplasm</location>
    </subcellularLocation>
</comment>
<comment type="pathway">
    <text evidence="2 9">Amino-acid biosynthesis; L-histidine biosynthesis; L-histidine from 5-phospho-alpha-D-ribose 1-diphosphate: step 1/9.</text>
</comment>
<dbReference type="HAMAP" id="MF_00125">
    <property type="entry name" value="HisZ"/>
    <property type="match status" value="1"/>
</dbReference>
<evidence type="ECO:0000313" key="12">
    <source>
        <dbReference type="Proteomes" id="UP001524473"/>
    </source>
</evidence>
<dbReference type="InterPro" id="IPR041715">
    <property type="entry name" value="HisRS-like_core"/>
</dbReference>
<evidence type="ECO:0000256" key="6">
    <source>
        <dbReference type="ARBA" id="ARBA00022605"/>
    </source>
</evidence>
<evidence type="ECO:0000256" key="1">
    <source>
        <dbReference type="ARBA" id="ARBA00004496"/>
    </source>
</evidence>
<dbReference type="PANTHER" id="PTHR43707:SF6">
    <property type="entry name" value="ATP PHOSPHORIBOSYLTRANSFERASE REGULATORY SUBUNIT"/>
    <property type="match status" value="1"/>
</dbReference>
<dbReference type="Pfam" id="PF13393">
    <property type="entry name" value="tRNA-synt_His"/>
    <property type="match status" value="1"/>
</dbReference>
<sequence length="395" mass="43560">MKPYSKVTPEGTRDILFEECRAQRRAQERLTRVFTARGYHEVITPGLEYFDVFDLPGAAIPQQEMYKTTDNHGRLLVFRPDSTLPIARMAASRLQNQQRPLRLYYNQSVYRNSPDLSGRSDESAQMGIELLGASGLRADLEAISTAVAAVSACVSDFRLEIGHARLFGALMDRLPVTSERREAIRATIEAKNYAALSELLDPLGNSEAVEAIRNLPRLFGGEEALEAAEAYCRDEETAGVLRYLRKLYASLSRLGLGEKLMVDLGLVQRNDYYTGVVFSSYVQEHGEAVLLGGRYDSLCEKFDSPMPAVGFAADVEALAVLMSPEEREALPVTVIHGEDGYEMEAQKLLSQLTAEGKNCESSVFETREEARAYAAAIGAAALISVGKETKEVTLP</sequence>
<reference evidence="11 12" key="1">
    <citation type="submission" date="2022-06" db="EMBL/GenBank/DDBJ databases">
        <title>Isolation of gut microbiota from human fecal samples.</title>
        <authorList>
            <person name="Pamer E.G."/>
            <person name="Barat B."/>
            <person name="Waligurski E."/>
            <person name="Medina S."/>
            <person name="Paddock L."/>
            <person name="Mostad J."/>
        </authorList>
    </citation>
    <scope>NUCLEOTIDE SEQUENCE [LARGE SCALE GENOMIC DNA]</scope>
    <source>
        <strain evidence="11 12">DFI.9.73</strain>
    </source>
</reference>
<dbReference type="Proteomes" id="UP001524473">
    <property type="component" value="Unassembled WGS sequence"/>
</dbReference>
<evidence type="ECO:0000256" key="9">
    <source>
        <dbReference type="HAMAP-Rule" id="MF_00125"/>
    </source>
</evidence>
<name>A0ABT1RV37_9FIRM</name>
<gene>
    <name evidence="9 11" type="primary">hisZ</name>
    <name evidence="11" type="ORF">NE695_01150</name>
</gene>
<comment type="caution">
    <text evidence="11">The sequence shown here is derived from an EMBL/GenBank/DDBJ whole genome shotgun (WGS) entry which is preliminary data.</text>
</comment>
<comment type="miscellaneous">
    <text evidence="9">This function is generally fulfilled by the C-terminal part of HisG, which is missing in some bacteria such as this one.</text>
</comment>
<dbReference type="InterPro" id="IPR004516">
    <property type="entry name" value="HisRS/HisZ"/>
</dbReference>
<dbReference type="PIRSF" id="PIRSF001549">
    <property type="entry name" value="His-tRNA_synth"/>
    <property type="match status" value="1"/>
</dbReference>
<dbReference type="EMBL" id="JANFZH010000002">
    <property type="protein sequence ID" value="MCQ4838518.1"/>
    <property type="molecule type" value="Genomic_DNA"/>
</dbReference>
<dbReference type="GeneID" id="90532837"/>
<keyword evidence="11" id="KW-0328">Glycosyltransferase</keyword>
<evidence type="ECO:0000256" key="4">
    <source>
        <dbReference type="ARBA" id="ARBA00020397"/>
    </source>
</evidence>